<reference evidence="1 2" key="1">
    <citation type="submission" date="2018-08" db="EMBL/GenBank/DDBJ databases">
        <title>Actinomadura spongicola sp. nov., isolated from marine sponge Leucetta chagosensis.</title>
        <authorList>
            <person name="Li L."/>
            <person name="Lin H.W."/>
        </authorList>
    </citation>
    <scope>NUCLEOTIDE SEQUENCE [LARGE SCALE GENOMIC DNA]</scope>
    <source>
        <strain evidence="1 2">LHW52907</strain>
    </source>
</reference>
<evidence type="ECO:0000313" key="2">
    <source>
        <dbReference type="Proteomes" id="UP000262882"/>
    </source>
</evidence>
<dbReference type="Proteomes" id="UP000262882">
    <property type="component" value="Unassembled WGS sequence"/>
</dbReference>
<dbReference type="EMBL" id="QVNQ01000001">
    <property type="protein sequence ID" value="RFS86769.1"/>
    <property type="molecule type" value="Genomic_DNA"/>
</dbReference>
<keyword evidence="2" id="KW-1185">Reference proteome</keyword>
<name>A0A372GNU5_9ACTN</name>
<dbReference type="RefSeq" id="WP_117397218.1">
    <property type="nucleotide sequence ID" value="NZ_QVNQ01000001.1"/>
</dbReference>
<dbReference type="AlphaFoldDB" id="A0A372GNU5"/>
<comment type="caution">
    <text evidence="1">The sequence shown here is derived from an EMBL/GenBank/DDBJ whole genome shotgun (WGS) entry which is preliminary data.</text>
</comment>
<gene>
    <name evidence="1" type="ORF">D0T12_00265</name>
</gene>
<dbReference type="OrthoDB" id="8481871at2"/>
<proteinExistence type="predicted"/>
<protein>
    <submittedName>
        <fullName evidence="1">Uncharacterized protein</fullName>
    </submittedName>
</protein>
<evidence type="ECO:0000313" key="1">
    <source>
        <dbReference type="EMBL" id="RFS86769.1"/>
    </source>
</evidence>
<accession>A0A372GNU5</accession>
<sequence length="134" mass="14750">MSWDVLLMRAPAEVSGMDDLPRDFAPHPIGSLPDALGRLESELPEVDLSDPEWGVIEGPIWSIELNIGREDPLEAVMLHVRGGGDDVLTVILRIGQVLGCRALDTSTGDFLAEGRTEGWRAFQQYRDRVTNKPG</sequence>
<organism evidence="1 2">
    <name type="scientific">Actinomadura spongiicola</name>
    <dbReference type="NCBI Taxonomy" id="2303421"/>
    <lineage>
        <taxon>Bacteria</taxon>
        <taxon>Bacillati</taxon>
        <taxon>Actinomycetota</taxon>
        <taxon>Actinomycetes</taxon>
        <taxon>Streptosporangiales</taxon>
        <taxon>Thermomonosporaceae</taxon>
        <taxon>Actinomadura</taxon>
    </lineage>
</organism>